<sequence>MCELLKSSPLTGRPAHIGAMRTAGWVGERVRVANTGDQSFQGVEHCTGLGRGLRHRSGMVFL</sequence>
<dbReference type="Proteomes" id="UP000324222">
    <property type="component" value="Unassembled WGS sequence"/>
</dbReference>
<gene>
    <name evidence="1" type="ORF">E2C01_003515</name>
</gene>
<evidence type="ECO:0000313" key="1">
    <source>
        <dbReference type="EMBL" id="MPC10871.1"/>
    </source>
</evidence>
<comment type="caution">
    <text evidence="1">The sequence shown here is derived from an EMBL/GenBank/DDBJ whole genome shotgun (WGS) entry which is preliminary data.</text>
</comment>
<proteinExistence type="predicted"/>
<evidence type="ECO:0000313" key="2">
    <source>
        <dbReference type="Proteomes" id="UP000324222"/>
    </source>
</evidence>
<organism evidence="1 2">
    <name type="scientific">Portunus trituberculatus</name>
    <name type="common">Swimming crab</name>
    <name type="synonym">Neptunus trituberculatus</name>
    <dbReference type="NCBI Taxonomy" id="210409"/>
    <lineage>
        <taxon>Eukaryota</taxon>
        <taxon>Metazoa</taxon>
        <taxon>Ecdysozoa</taxon>
        <taxon>Arthropoda</taxon>
        <taxon>Crustacea</taxon>
        <taxon>Multicrustacea</taxon>
        <taxon>Malacostraca</taxon>
        <taxon>Eumalacostraca</taxon>
        <taxon>Eucarida</taxon>
        <taxon>Decapoda</taxon>
        <taxon>Pleocyemata</taxon>
        <taxon>Brachyura</taxon>
        <taxon>Eubrachyura</taxon>
        <taxon>Portunoidea</taxon>
        <taxon>Portunidae</taxon>
        <taxon>Portuninae</taxon>
        <taxon>Portunus</taxon>
    </lineage>
</organism>
<dbReference type="EMBL" id="VSRR010000134">
    <property type="protein sequence ID" value="MPC10871.1"/>
    <property type="molecule type" value="Genomic_DNA"/>
</dbReference>
<reference evidence="1 2" key="1">
    <citation type="submission" date="2019-05" db="EMBL/GenBank/DDBJ databases">
        <title>Another draft genome of Portunus trituberculatus and its Hox gene families provides insights of decapod evolution.</title>
        <authorList>
            <person name="Jeong J.-H."/>
            <person name="Song I."/>
            <person name="Kim S."/>
            <person name="Choi T."/>
            <person name="Kim D."/>
            <person name="Ryu S."/>
            <person name="Kim W."/>
        </authorList>
    </citation>
    <scope>NUCLEOTIDE SEQUENCE [LARGE SCALE GENOMIC DNA]</scope>
    <source>
        <tissue evidence="1">Muscle</tissue>
    </source>
</reference>
<keyword evidence="2" id="KW-1185">Reference proteome</keyword>
<dbReference type="AlphaFoldDB" id="A0A5B7CPZ5"/>
<name>A0A5B7CPZ5_PORTR</name>
<protein>
    <submittedName>
        <fullName evidence="1">Uncharacterized protein</fullName>
    </submittedName>
</protein>
<accession>A0A5B7CPZ5</accession>